<dbReference type="InterPro" id="IPR046760">
    <property type="entry name" value="Tab2-like_N"/>
</dbReference>
<evidence type="ECO:0000259" key="1">
    <source>
        <dbReference type="Pfam" id="PF06485"/>
    </source>
</evidence>
<dbReference type="Pfam" id="PF20429">
    <property type="entry name" value="Tab2-like_C"/>
    <property type="match status" value="1"/>
</dbReference>
<reference evidence="3" key="3">
    <citation type="submission" date="2020-02" db="EMBL/GenBank/DDBJ databases">
        <authorList>
            <person name="Sarangi A.N."/>
            <person name="Ghosh S."/>
            <person name="Mukherjee M."/>
            <person name="Tripathy S."/>
        </authorList>
    </citation>
    <scope>NUCLEOTIDE SEQUENCE</scope>
    <source>
        <strain evidence="3">BDU141951</strain>
    </source>
</reference>
<feature type="domain" description="RNA-binding protein Tab2-like N-terminal" evidence="1">
    <location>
        <begin position="3"/>
        <end position="105"/>
    </location>
</feature>
<proteinExistence type="predicted"/>
<evidence type="ECO:0000259" key="2">
    <source>
        <dbReference type="Pfam" id="PF20429"/>
    </source>
</evidence>
<dbReference type="PANTHER" id="PTHR34556:SF2">
    <property type="entry name" value="PROTEIN TAB2 HOMOLOG, CHLOROPLASTIC"/>
    <property type="match status" value="1"/>
</dbReference>
<dbReference type="Pfam" id="PF06485">
    <property type="entry name" value="Tab2-like_N"/>
    <property type="match status" value="1"/>
</dbReference>
<gene>
    <name evidence="3" type="ORF">QQ91_005620</name>
</gene>
<comment type="caution">
    <text evidence="3">The sequence shown here is derived from an EMBL/GenBank/DDBJ whole genome shotgun (WGS) entry which is preliminary data.</text>
</comment>
<dbReference type="InterPro" id="IPR009472">
    <property type="entry name" value="Tab2-like"/>
</dbReference>
<accession>A0A0C1Y408</accession>
<feature type="domain" description="RNA-binding protein Tab2/Atab2 C-terminal" evidence="2">
    <location>
        <begin position="121"/>
        <end position="277"/>
    </location>
</feature>
<sequence>MVIWEVDCYRRPLRNADGQPLWELLVCDRAFEFTYGATAPQAAVNAAWLQQELATALQKSGQSPAEIRVFRPQCLSLLQVAAEGWSLTVRPSRNTPTLKRWLVQRSQWYPAQPEYSGEPYEPIALEQPAPVPMSENLWGEQWRFGSLSAQDLQESLVYEPMPFQSVPEEFLPLKLGLPSTAAIPGVIIDAGRRSLPLAQWLHEQQPAALNYIPGAPDGVILEAGLVDRWVLTTFEDSQVAAAGQQFRDRQQQAQGLHFLLVRPDDSGMTFTGLWLLRL</sequence>
<protein>
    <submittedName>
        <fullName evidence="3">DUF1092 family protein</fullName>
    </submittedName>
</protein>
<dbReference type="EMBL" id="JTHE02000003">
    <property type="protein sequence ID" value="NEV66587.1"/>
    <property type="molecule type" value="Genomic_DNA"/>
</dbReference>
<dbReference type="InterPro" id="IPR046761">
    <property type="entry name" value="Tab2-like_C"/>
</dbReference>
<evidence type="ECO:0000313" key="3">
    <source>
        <dbReference type="EMBL" id="NEV66587.1"/>
    </source>
</evidence>
<dbReference type="AlphaFoldDB" id="A0A0C1Y408"/>
<reference evidence="3" key="1">
    <citation type="submission" date="2014-11" db="EMBL/GenBank/DDBJ databases">
        <authorList>
            <person name="Malar M.C."/>
            <person name="Sen D."/>
            <person name="Tripathy S."/>
        </authorList>
    </citation>
    <scope>NUCLEOTIDE SEQUENCE</scope>
    <source>
        <strain evidence="3">BDU141951</strain>
    </source>
</reference>
<dbReference type="PANTHER" id="PTHR34556">
    <property type="match status" value="1"/>
</dbReference>
<name>A0A0C1Y408_9CYAN</name>
<dbReference type="GO" id="GO:0003723">
    <property type="term" value="F:RNA binding"/>
    <property type="evidence" value="ECO:0007669"/>
    <property type="project" value="InterPro"/>
</dbReference>
<reference evidence="3" key="2">
    <citation type="journal article" date="2015" name="Genome Announc.">
        <title>Draft Genome Sequence of Filamentous Marine Cyanobacterium Lyngbya confervoides Strain BDU141951.</title>
        <authorList>
            <person name="Chandrababunaidu M.M."/>
            <person name="Sen D."/>
            <person name="Tripathy S."/>
        </authorList>
    </citation>
    <scope>NUCLEOTIDE SEQUENCE</scope>
    <source>
        <strain evidence="3">BDU141951</strain>
    </source>
</reference>
<organism evidence="3">
    <name type="scientific">Lyngbya confervoides BDU141951</name>
    <dbReference type="NCBI Taxonomy" id="1574623"/>
    <lineage>
        <taxon>Bacteria</taxon>
        <taxon>Bacillati</taxon>
        <taxon>Cyanobacteriota</taxon>
        <taxon>Cyanophyceae</taxon>
        <taxon>Oscillatoriophycideae</taxon>
        <taxon>Oscillatoriales</taxon>
        <taxon>Microcoleaceae</taxon>
        <taxon>Lyngbya</taxon>
    </lineage>
</organism>